<gene>
    <name evidence="3" type="ORF">B0I36DRAFT_356796</name>
</gene>
<feature type="region of interest" description="Disordered" evidence="2">
    <location>
        <begin position="409"/>
        <end position="547"/>
    </location>
</feature>
<dbReference type="EMBL" id="JAGTJQ010000020">
    <property type="protein sequence ID" value="KAH7009071.1"/>
    <property type="molecule type" value="Genomic_DNA"/>
</dbReference>
<feature type="region of interest" description="Disordered" evidence="2">
    <location>
        <begin position="337"/>
        <end position="371"/>
    </location>
</feature>
<feature type="region of interest" description="Disordered" evidence="2">
    <location>
        <begin position="54"/>
        <end position="285"/>
    </location>
</feature>
<feature type="compositionally biased region" description="Polar residues" evidence="2">
    <location>
        <begin position="74"/>
        <end position="93"/>
    </location>
</feature>
<dbReference type="Proteomes" id="UP000756346">
    <property type="component" value="Unassembled WGS sequence"/>
</dbReference>
<feature type="compositionally biased region" description="Basic and acidic residues" evidence="2">
    <location>
        <begin position="13"/>
        <end position="32"/>
    </location>
</feature>
<accession>A0A9P8XP48</accession>
<evidence type="ECO:0000256" key="1">
    <source>
        <dbReference type="SAM" id="Coils"/>
    </source>
</evidence>
<comment type="caution">
    <text evidence="3">The sequence shown here is derived from an EMBL/GenBank/DDBJ whole genome shotgun (WGS) entry which is preliminary data.</text>
</comment>
<feature type="region of interest" description="Disordered" evidence="2">
    <location>
        <begin position="567"/>
        <end position="655"/>
    </location>
</feature>
<protein>
    <submittedName>
        <fullName evidence="3">Uncharacterized protein</fullName>
    </submittedName>
</protein>
<proteinExistence type="predicted"/>
<feature type="compositionally biased region" description="Acidic residues" evidence="2">
    <location>
        <begin position="160"/>
        <end position="169"/>
    </location>
</feature>
<feature type="coiled-coil region" evidence="1">
    <location>
        <begin position="1177"/>
        <end position="1239"/>
    </location>
</feature>
<evidence type="ECO:0000256" key="2">
    <source>
        <dbReference type="SAM" id="MobiDB-lite"/>
    </source>
</evidence>
<feature type="compositionally biased region" description="Polar residues" evidence="2">
    <location>
        <begin position="526"/>
        <end position="541"/>
    </location>
</feature>
<feature type="region of interest" description="Disordered" evidence="2">
    <location>
        <begin position="1"/>
        <end position="40"/>
    </location>
</feature>
<feature type="coiled-coil region" evidence="1">
    <location>
        <begin position="942"/>
        <end position="990"/>
    </location>
</feature>
<sequence>MDVDVGVEQVQYNKEEDGQALHERSTKNDGSRGLEAGLGTINYQTSADEIKRATGLSSEIHKHKIPDQHELAHNSPQRQDGPSQLSGPPSEQASAGGEASEPLTNEIIPVENHSSQFIQGAEDGDELGNKRNAVMTEHEASPTNSTHGSLNPVSEPIYDGTDDVSDDDSTTGKNSGIADQMGSTRHAGDEYSSAVRDQEEAFGATQASAPFKFEGLRTRGDNTASVQGRTSRKKIYNDTRAGRNTRRLRTRGGGSGEIADPQRKHKDASHLQSTQMELDEGVEKVQDLQTEQVQIVPEESRNNDRLRGLETGLVTISNQSLTETTMRATRLSLEMDNHKRSDQQDVILNSPQRQDHTSKLAEPQSEQPSVHREAIEPLIKGKILVDNLSPQPIQGAKDGDELEYAEPIDAEDEAFPTNSTDGAVISASKPMFEPSDNDSTMGGENSDTPDSMVDLDIDWQRPSSEAAIITDEGQPSTEERSVPQNKIMSQELGCRPDPTMADSNETGSELGERTIQPLAPDEHNEQCQPQTSYYKVQSSELPTPPEANRASGMVVVLFQNETIQSAQSDFDVLDPPQTESGLAGVPASRSTKPSNQETPDNRPASPLEEDEGMHSGEDIPNPPVSQNNDTGEPGELSHEPMQGLQTGTDRRIEMEHEGCTYDEVECGQKGRASSSRFTSRKATVSKARKDVARVTGARVTRSQAVQKRTTHLANAVQRVLSQHTQRSQDSRGGDSSTPVPEMRAGIDPTMDDSDMEVLDGTEASERHQEMALVMRTSTGGSIERPPNEVSSGSGREVRIIASPMKTAGHTSEIASPSLDTAHSMGVYERPISPFKELSSATQDDCGIFAVNETMVTQEGGWLSTTPPAHLQGHILAERDAGIADHTAQLELAVRNMSDELVEKNRELADKDWALAEKDRAVAEKGKALEEKNRALDIERHRADSLSDTQNKLQQMLSQLHEKAENARQCEQMATDKASCLETQLKQLQEHAQRDLDVMRSKLESDMKETLDSRETKHKEDLGNIEADWKGKLCETSFYNIQAALLATEIITKLISDVRRLEKEKSEARKRSDTRITELKREHSDAQAKLVHNIGLEVKRLYPYIKSKLDTSQEICKILKEESSRHRNMLREIAGNSLDKVELHARDGDELVARVMVSLRNMQDSVRAATEATAHGRLEEHVREITRLTNNEQKLLDEVEKLRREQASTSKLESQYQAKLEELDNDRQQLLLERNNAKSSLDTIFDQLDIDLSCRDSTGEEDAAALVASRVNEIQHQCAVSIQGELGTVESSLDDIIARHKPVSSTIEIANEDRTPRDRLANRVIQIGTICDELKLSKEILAEECKGLTEASKSVQRDEVSQAAQEGRKEVLHNIQQQVSKHAAHAICAGRFDNEEEIIQHLIKTDHNLQEEIWHVDEFLDNVLTGAGVEQYIVRDIATLGTRKMYDRLCQSNKEHDTIKRPQNTKEIYELSPTNNEQHCKDVRLAPIESEAESTSMHQSEEVARSREPSCEINVASNEHDQEPEDTCILSWAGACNEEESIDSKDLAGDNTRAEAILADVGTLKANFNIREAGKADVETIMAIELSTEEIRDLRSAVCKWLSEWLSEWRVLVAAKVCVAPPAGCEKKKEGYHPAAISSLGRE</sequence>
<evidence type="ECO:0000313" key="4">
    <source>
        <dbReference type="Proteomes" id="UP000756346"/>
    </source>
</evidence>
<reference evidence="3" key="1">
    <citation type="journal article" date="2021" name="Nat. Commun.">
        <title>Genetic determinants of endophytism in the Arabidopsis root mycobiome.</title>
        <authorList>
            <person name="Mesny F."/>
            <person name="Miyauchi S."/>
            <person name="Thiergart T."/>
            <person name="Pickel B."/>
            <person name="Atanasova L."/>
            <person name="Karlsson M."/>
            <person name="Huettel B."/>
            <person name="Barry K.W."/>
            <person name="Haridas S."/>
            <person name="Chen C."/>
            <person name="Bauer D."/>
            <person name="Andreopoulos W."/>
            <person name="Pangilinan J."/>
            <person name="LaButti K."/>
            <person name="Riley R."/>
            <person name="Lipzen A."/>
            <person name="Clum A."/>
            <person name="Drula E."/>
            <person name="Henrissat B."/>
            <person name="Kohler A."/>
            <person name="Grigoriev I.V."/>
            <person name="Martin F.M."/>
            <person name="Hacquard S."/>
        </authorList>
    </citation>
    <scope>NUCLEOTIDE SEQUENCE</scope>
    <source>
        <strain evidence="3">MPI-CAGE-CH-0230</strain>
    </source>
</reference>
<feature type="compositionally biased region" description="Polar residues" evidence="2">
    <location>
        <begin position="588"/>
        <end position="598"/>
    </location>
</feature>
<name>A0A9P8XP48_9PEZI</name>
<feature type="compositionally biased region" description="Polar residues" evidence="2">
    <location>
        <begin position="437"/>
        <end position="449"/>
    </location>
</feature>
<feature type="compositionally biased region" description="Polar residues" evidence="2">
    <location>
        <begin position="141"/>
        <end position="152"/>
    </location>
</feature>
<dbReference type="GeneID" id="70187230"/>
<keyword evidence="1" id="KW-0175">Coiled coil</keyword>
<evidence type="ECO:0000313" key="3">
    <source>
        <dbReference type="EMBL" id="KAH7009071.1"/>
    </source>
</evidence>
<feature type="region of interest" description="Disordered" evidence="2">
    <location>
        <begin position="719"/>
        <end position="754"/>
    </location>
</feature>
<dbReference type="RefSeq" id="XP_046003769.1">
    <property type="nucleotide sequence ID" value="XM_046157684.1"/>
</dbReference>
<feature type="region of interest" description="Disordered" evidence="2">
    <location>
        <begin position="1061"/>
        <end position="1081"/>
    </location>
</feature>
<organism evidence="3 4">
    <name type="scientific">Microdochium trichocladiopsis</name>
    <dbReference type="NCBI Taxonomy" id="1682393"/>
    <lineage>
        <taxon>Eukaryota</taxon>
        <taxon>Fungi</taxon>
        <taxon>Dikarya</taxon>
        <taxon>Ascomycota</taxon>
        <taxon>Pezizomycotina</taxon>
        <taxon>Sordariomycetes</taxon>
        <taxon>Xylariomycetidae</taxon>
        <taxon>Xylariales</taxon>
        <taxon>Microdochiaceae</taxon>
        <taxon>Microdochium</taxon>
    </lineage>
</organism>
<keyword evidence="4" id="KW-1185">Reference proteome</keyword>